<protein>
    <submittedName>
        <fullName evidence="2">Uncharacterized protein</fullName>
    </submittedName>
</protein>
<organism evidence="2 3">
    <name type="scientific">Nephila pilipes</name>
    <name type="common">Giant wood spider</name>
    <name type="synonym">Nephila maculata</name>
    <dbReference type="NCBI Taxonomy" id="299642"/>
    <lineage>
        <taxon>Eukaryota</taxon>
        <taxon>Metazoa</taxon>
        <taxon>Ecdysozoa</taxon>
        <taxon>Arthropoda</taxon>
        <taxon>Chelicerata</taxon>
        <taxon>Arachnida</taxon>
        <taxon>Araneae</taxon>
        <taxon>Araneomorphae</taxon>
        <taxon>Entelegynae</taxon>
        <taxon>Araneoidea</taxon>
        <taxon>Nephilidae</taxon>
        <taxon>Nephila</taxon>
    </lineage>
</organism>
<accession>A0A8X6NY01</accession>
<gene>
    <name evidence="2" type="ORF">NPIL_692091</name>
</gene>
<sequence>MKYVCTICSFQGIQQPETVDKLLFEQQRLIIAQRSKQSASFNTHRGFGKSHSHDAKIINLFTKRAKCSHRHQKKDSAQEVRTCWTRGFHCRPSRSLPQINLQPPSAEELSEDPGDSSIISQ</sequence>
<keyword evidence="3" id="KW-1185">Reference proteome</keyword>
<evidence type="ECO:0000313" key="2">
    <source>
        <dbReference type="EMBL" id="GFT41703.1"/>
    </source>
</evidence>
<name>A0A8X6NY01_NEPPI</name>
<dbReference type="OrthoDB" id="10282842at2759"/>
<proteinExistence type="predicted"/>
<dbReference type="Proteomes" id="UP000887013">
    <property type="component" value="Unassembled WGS sequence"/>
</dbReference>
<dbReference type="AlphaFoldDB" id="A0A8X6NY01"/>
<evidence type="ECO:0000313" key="3">
    <source>
        <dbReference type="Proteomes" id="UP000887013"/>
    </source>
</evidence>
<reference evidence="2" key="1">
    <citation type="submission" date="2020-08" db="EMBL/GenBank/DDBJ databases">
        <title>Multicomponent nature underlies the extraordinary mechanical properties of spider dragline silk.</title>
        <authorList>
            <person name="Kono N."/>
            <person name="Nakamura H."/>
            <person name="Mori M."/>
            <person name="Yoshida Y."/>
            <person name="Ohtoshi R."/>
            <person name="Malay A.D."/>
            <person name="Moran D.A.P."/>
            <person name="Tomita M."/>
            <person name="Numata K."/>
            <person name="Arakawa K."/>
        </authorList>
    </citation>
    <scope>NUCLEOTIDE SEQUENCE</scope>
</reference>
<dbReference type="EMBL" id="BMAW01110146">
    <property type="protein sequence ID" value="GFT41703.1"/>
    <property type="molecule type" value="Genomic_DNA"/>
</dbReference>
<evidence type="ECO:0000256" key="1">
    <source>
        <dbReference type="SAM" id="MobiDB-lite"/>
    </source>
</evidence>
<feature type="region of interest" description="Disordered" evidence="1">
    <location>
        <begin position="91"/>
        <end position="121"/>
    </location>
</feature>
<comment type="caution">
    <text evidence="2">The sequence shown here is derived from an EMBL/GenBank/DDBJ whole genome shotgun (WGS) entry which is preliminary data.</text>
</comment>